<dbReference type="RefSeq" id="WP_080813150.1">
    <property type="nucleotide sequence ID" value="NZ_CP021983.2"/>
</dbReference>
<dbReference type="EMBL" id="CP021983">
    <property type="protein sequence ID" value="ASC71415.1"/>
    <property type="molecule type" value="Genomic_DNA"/>
</dbReference>
<dbReference type="OrthoDB" id="458482at2"/>
<organism evidence="1 2">
    <name type="scientific">Halomicronema hongdechloris C2206</name>
    <dbReference type="NCBI Taxonomy" id="1641165"/>
    <lineage>
        <taxon>Bacteria</taxon>
        <taxon>Bacillati</taxon>
        <taxon>Cyanobacteriota</taxon>
        <taxon>Cyanophyceae</taxon>
        <taxon>Nodosilineales</taxon>
        <taxon>Nodosilineaceae</taxon>
        <taxon>Halomicronema</taxon>
    </lineage>
</organism>
<proteinExistence type="predicted"/>
<reference evidence="1 2" key="1">
    <citation type="journal article" date="2016" name="Biochim. Biophys. Acta">
        <title>Characterization of red-shifted phycobilisomes isolated from the chlorophyll f-containing cyanobacterium Halomicronema hongdechloris.</title>
        <authorList>
            <person name="Li Y."/>
            <person name="Lin Y."/>
            <person name="Garvey C.J."/>
            <person name="Birch D."/>
            <person name="Corkery R.W."/>
            <person name="Loughlin P.C."/>
            <person name="Scheer H."/>
            <person name="Willows R.D."/>
            <person name="Chen M."/>
        </authorList>
    </citation>
    <scope>NUCLEOTIDE SEQUENCE [LARGE SCALE GENOMIC DNA]</scope>
    <source>
        <strain evidence="1 2">C2206</strain>
    </source>
</reference>
<dbReference type="Proteomes" id="UP000191901">
    <property type="component" value="Chromosome"/>
</dbReference>
<keyword evidence="2" id="KW-1185">Reference proteome</keyword>
<gene>
    <name evidence="1" type="ORF">XM38_023670</name>
</gene>
<accession>A0A1Z3HMA9</accession>
<evidence type="ECO:0000313" key="2">
    <source>
        <dbReference type="Proteomes" id="UP000191901"/>
    </source>
</evidence>
<name>A0A1Z3HMA9_9CYAN</name>
<dbReference type="AlphaFoldDB" id="A0A1Z3HMA9"/>
<protein>
    <submittedName>
        <fullName evidence="1">Tetratricopeptide repeat domain protein</fullName>
    </submittedName>
</protein>
<dbReference type="STRING" id="1641165.XM38_23045"/>
<dbReference type="KEGG" id="hhg:XM38_023670"/>
<evidence type="ECO:0000313" key="1">
    <source>
        <dbReference type="EMBL" id="ASC71415.1"/>
    </source>
</evidence>
<sequence>MPITSHFFKTLFNAIRDSDADPQFVYPFLQSHLDQLTNQLPQHLRNWAIATLPTFEPEQQCDTANDIANFSLLMRGFPLGGKATNVEIAIALNRAQSWLRQVRKRELEELRERLSSTTRMILRRQFYHLVEDEPFVESHFTGQHFVRSGSEYNL</sequence>